<dbReference type="RefSeq" id="WP_161674101.1">
    <property type="nucleotide sequence ID" value="NZ_JAABLP010000001.1"/>
</dbReference>
<accession>A0ABW9ZDA6</accession>
<keyword evidence="3" id="KW-1185">Reference proteome</keyword>
<dbReference type="EMBL" id="JAABLP010000001">
    <property type="protein sequence ID" value="NBN62824.1"/>
    <property type="molecule type" value="Genomic_DNA"/>
</dbReference>
<name>A0ABW9ZDA6_9HYPH</name>
<proteinExistence type="inferred from homology"/>
<dbReference type="InterPro" id="IPR000760">
    <property type="entry name" value="Inositol_monophosphatase-like"/>
</dbReference>
<evidence type="ECO:0000313" key="2">
    <source>
        <dbReference type="EMBL" id="NBN62824.1"/>
    </source>
</evidence>
<dbReference type="PANTHER" id="PTHR20854:SF4">
    <property type="entry name" value="INOSITOL-1-MONOPHOSPHATASE-RELATED"/>
    <property type="match status" value="1"/>
</dbReference>
<sequence>MTTPSPKIWDWLIDEVRAGAAEEILPRFRRLSSDMVSAKSAPDDLVTEADRQMEERLRVACARLMPQALFLGEEAVSADRSLLEALPQAELAIVCDPVDGTWNFANGLAVFGVIIAVLRRGEPVFGLLYDPLGDDWVMAERGAGAFFARPGSEPERLSVEPGPAEQGVAGFVPLFLFPKQDRPRIAAGMAELGRATSLRCSCHEYRLLAQGRVDFNLSASLQPWDHIAGALAVEEAGGVARLADGSPYRGAHVPKGPLVAAVSSEVHAEVVQRLQLR</sequence>
<reference evidence="2 3" key="1">
    <citation type="submission" date="2020-01" db="EMBL/GenBank/DDBJ databases">
        <authorList>
            <person name="Peng S.Y."/>
            <person name="Li J."/>
            <person name="Wang M."/>
            <person name="Wang L."/>
            <person name="Wang C.Q."/>
            <person name="Wang J.R."/>
        </authorList>
    </citation>
    <scope>NUCLEOTIDE SEQUENCE [LARGE SCALE GENOMIC DNA]</scope>
    <source>
        <strain evidence="2 3">XCT-34</strain>
    </source>
</reference>
<dbReference type="PANTHER" id="PTHR20854">
    <property type="entry name" value="INOSITOL MONOPHOSPHATASE"/>
    <property type="match status" value="1"/>
</dbReference>
<dbReference type="Gene3D" id="3.40.190.80">
    <property type="match status" value="1"/>
</dbReference>
<dbReference type="Pfam" id="PF00459">
    <property type="entry name" value="Inositol_P"/>
    <property type="match status" value="1"/>
</dbReference>
<organism evidence="2 3">
    <name type="scientific">Pannonibacter tanglangensis</name>
    <dbReference type="NCBI Taxonomy" id="2750084"/>
    <lineage>
        <taxon>Bacteria</taxon>
        <taxon>Pseudomonadati</taxon>
        <taxon>Pseudomonadota</taxon>
        <taxon>Alphaproteobacteria</taxon>
        <taxon>Hyphomicrobiales</taxon>
        <taxon>Stappiaceae</taxon>
        <taxon>Pannonibacter</taxon>
    </lineage>
</organism>
<gene>
    <name evidence="2" type="ORF">GWI71_03935</name>
</gene>
<comment type="similarity">
    <text evidence="1">Belongs to the inositol monophosphatase superfamily.</text>
</comment>
<dbReference type="Proteomes" id="UP000541347">
    <property type="component" value="Unassembled WGS sequence"/>
</dbReference>
<dbReference type="SUPFAM" id="SSF56655">
    <property type="entry name" value="Carbohydrate phosphatase"/>
    <property type="match status" value="1"/>
</dbReference>
<comment type="caution">
    <text evidence="2">The sequence shown here is derived from an EMBL/GenBank/DDBJ whole genome shotgun (WGS) entry which is preliminary data.</text>
</comment>
<evidence type="ECO:0000313" key="3">
    <source>
        <dbReference type="Proteomes" id="UP000541347"/>
    </source>
</evidence>
<evidence type="ECO:0000256" key="1">
    <source>
        <dbReference type="ARBA" id="ARBA00009759"/>
    </source>
</evidence>
<dbReference type="Gene3D" id="3.30.540.10">
    <property type="entry name" value="Fructose-1,6-Bisphosphatase, subunit A, domain 1"/>
    <property type="match status" value="1"/>
</dbReference>
<protein>
    <submittedName>
        <fullName evidence="2">Inositol monophosphatase</fullName>
    </submittedName>
</protein>
<dbReference type="PRINTS" id="PR00377">
    <property type="entry name" value="IMPHPHTASES"/>
</dbReference>